<accession>A0A8T0IKW6</accession>
<evidence type="ECO:0000313" key="3">
    <source>
        <dbReference type="Proteomes" id="UP000822688"/>
    </source>
</evidence>
<sequence length="66" mass="7293">MGPHLHVHFLISICKLKLTTSLITTNLAPAASSCKFLGLTVLQRWDQVVSWCMYIICSSGVMTTPK</sequence>
<name>A0A8T0IKW6_CERPU</name>
<proteinExistence type="predicted"/>
<comment type="caution">
    <text evidence="2">The sequence shown here is derived from an EMBL/GenBank/DDBJ whole genome shotgun (WGS) entry which is preliminary data.</text>
</comment>
<reference evidence="2" key="1">
    <citation type="submission" date="2020-06" db="EMBL/GenBank/DDBJ databases">
        <title>WGS assembly of Ceratodon purpureus strain R40.</title>
        <authorList>
            <person name="Carey S.B."/>
            <person name="Jenkins J."/>
            <person name="Shu S."/>
            <person name="Lovell J.T."/>
            <person name="Sreedasyam A."/>
            <person name="Maumus F."/>
            <person name="Tiley G.P."/>
            <person name="Fernandez-Pozo N."/>
            <person name="Barry K."/>
            <person name="Chen C."/>
            <person name="Wang M."/>
            <person name="Lipzen A."/>
            <person name="Daum C."/>
            <person name="Saski C.A."/>
            <person name="Payton A.C."/>
            <person name="Mcbreen J.C."/>
            <person name="Conrad R.E."/>
            <person name="Kollar L.M."/>
            <person name="Olsson S."/>
            <person name="Huttunen S."/>
            <person name="Landis J.B."/>
            <person name="Wickett N.J."/>
            <person name="Johnson M.G."/>
            <person name="Rensing S.A."/>
            <person name="Grimwood J."/>
            <person name="Schmutz J."/>
            <person name="Mcdaniel S.F."/>
        </authorList>
    </citation>
    <scope>NUCLEOTIDE SEQUENCE</scope>
    <source>
        <strain evidence="2">R40</strain>
    </source>
</reference>
<gene>
    <name evidence="2" type="ORF">KC19_3G116300</name>
</gene>
<feature type="signal peptide" evidence="1">
    <location>
        <begin position="1"/>
        <end position="21"/>
    </location>
</feature>
<dbReference type="AlphaFoldDB" id="A0A8T0IKW6"/>
<keyword evidence="1" id="KW-0732">Signal</keyword>
<evidence type="ECO:0000256" key="1">
    <source>
        <dbReference type="SAM" id="SignalP"/>
    </source>
</evidence>
<dbReference type="EMBL" id="CM026423">
    <property type="protein sequence ID" value="KAG0583188.1"/>
    <property type="molecule type" value="Genomic_DNA"/>
</dbReference>
<feature type="chain" id="PRO_5035896643" evidence="1">
    <location>
        <begin position="22"/>
        <end position="66"/>
    </location>
</feature>
<organism evidence="2 3">
    <name type="scientific">Ceratodon purpureus</name>
    <name type="common">Fire moss</name>
    <name type="synonym">Dicranum purpureum</name>
    <dbReference type="NCBI Taxonomy" id="3225"/>
    <lineage>
        <taxon>Eukaryota</taxon>
        <taxon>Viridiplantae</taxon>
        <taxon>Streptophyta</taxon>
        <taxon>Embryophyta</taxon>
        <taxon>Bryophyta</taxon>
        <taxon>Bryophytina</taxon>
        <taxon>Bryopsida</taxon>
        <taxon>Dicranidae</taxon>
        <taxon>Pseudoditrichales</taxon>
        <taxon>Ditrichaceae</taxon>
        <taxon>Ceratodon</taxon>
    </lineage>
</organism>
<evidence type="ECO:0000313" key="2">
    <source>
        <dbReference type="EMBL" id="KAG0583188.1"/>
    </source>
</evidence>
<protein>
    <submittedName>
        <fullName evidence="2">Uncharacterized protein</fullName>
    </submittedName>
</protein>
<keyword evidence="3" id="KW-1185">Reference proteome</keyword>
<dbReference type="Proteomes" id="UP000822688">
    <property type="component" value="Chromosome 3"/>
</dbReference>